<organism evidence="1 2">
    <name type="scientific">Methylobacillus rhizosphaerae</name>
    <dbReference type="NCBI Taxonomy" id="551994"/>
    <lineage>
        <taxon>Bacteria</taxon>
        <taxon>Pseudomonadati</taxon>
        <taxon>Pseudomonadota</taxon>
        <taxon>Betaproteobacteria</taxon>
        <taxon>Nitrosomonadales</taxon>
        <taxon>Methylophilaceae</taxon>
        <taxon>Methylobacillus</taxon>
    </lineage>
</organism>
<name>A0A238YRN0_9PROT</name>
<keyword evidence="2" id="KW-1185">Reference proteome</keyword>
<dbReference type="EMBL" id="FZOA01000003">
    <property type="protein sequence ID" value="SNR73314.1"/>
    <property type="molecule type" value="Genomic_DNA"/>
</dbReference>
<evidence type="ECO:0000313" key="2">
    <source>
        <dbReference type="Proteomes" id="UP000198305"/>
    </source>
</evidence>
<dbReference type="RefSeq" id="WP_089374905.1">
    <property type="nucleotide sequence ID" value="NZ_FZOA01000003.1"/>
</dbReference>
<accession>A0A238YRN0</accession>
<dbReference type="Proteomes" id="UP000198305">
    <property type="component" value="Unassembled WGS sequence"/>
</dbReference>
<sequence>MTSDKKYMVLCTLVRANKTVGIFAVELEFQDGKPFAVFEGPDQPILVSLNPQYLHQTQGWQETTHMYEVPIQDPREYH</sequence>
<protein>
    <submittedName>
        <fullName evidence="1">Uncharacterized protein</fullName>
    </submittedName>
</protein>
<evidence type="ECO:0000313" key="1">
    <source>
        <dbReference type="EMBL" id="SNR73314.1"/>
    </source>
</evidence>
<gene>
    <name evidence="1" type="ORF">SAMN05192560_0753</name>
</gene>
<proteinExistence type="predicted"/>
<dbReference type="AlphaFoldDB" id="A0A238YRN0"/>
<reference evidence="2" key="1">
    <citation type="submission" date="2017-06" db="EMBL/GenBank/DDBJ databases">
        <authorList>
            <person name="Varghese N."/>
            <person name="Submissions S."/>
        </authorList>
    </citation>
    <scope>NUCLEOTIDE SEQUENCE [LARGE SCALE GENOMIC DNA]</scope>
    <source>
        <strain evidence="2">Ca-68</strain>
    </source>
</reference>